<comment type="caution">
    <text evidence="2">The sequence shown here is derived from an EMBL/GenBank/DDBJ whole genome shotgun (WGS) entry which is preliminary data.</text>
</comment>
<dbReference type="RefSeq" id="WP_010860543.1">
    <property type="nucleotide sequence ID" value="NZ_KB933398.1"/>
</dbReference>
<dbReference type="HOGENOM" id="CLU_1276370_0_0_9"/>
<proteinExistence type="predicted"/>
<dbReference type="EMBL" id="AQPX01000024">
    <property type="protein sequence ID" value="EON71325.1"/>
    <property type="molecule type" value="Genomic_DNA"/>
</dbReference>
<gene>
    <name evidence="2" type="ORF">H131_18096</name>
</gene>
<organism evidence="2 3">
    <name type="scientific">Lysinibacillus sphaericus OT4b.31</name>
    <dbReference type="NCBI Taxonomy" id="1285586"/>
    <lineage>
        <taxon>Bacteria</taxon>
        <taxon>Bacillati</taxon>
        <taxon>Bacillota</taxon>
        <taxon>Bacilli</taxon>
        <taxon>Bacillales</taxon>
        <taxon>Bacillaceae</taxon>
        <taxon>Lysinibacillus</taxon>
    </lineage>
</organism>
<evidence type="ECO:0000313" key="2">
    <source>
        <dbReference type="EMBL" id="EON71325.1"/>
    </source>
</evidence>
<evidence type="ECO:0000313" key="3">
    <source>
        <dbReference type="Proteomes" id="UP000013911"/>
    </source>
</evidence>
<reference evidence="2 3" key="1">
    <citation type="submission" date="2013-04" db="EMBL/GenBank/DDBJ databases">
        <title>Draft genome of the heavy metal tolerant bacterium Lysinibacillus sphaericus strain OT4b.31.</title>
        <authorList>
            <person name="Pena-Montenegro T.D."/>
            <person name="Dussan J."/>
        </authorList>
    </citation>
    <scope>NUCLEOTIDE SEQUENCE [LARGE SCALE GENOMIC DNA]</scope>
    <source>
        <strain evidence="2 3">OT4b.31</strain>
    </source>
</reference>
<dbReference type="AlphaFoldDB" id="R7ZAY7"/>
<sequence length="216" mass="25032">MNLEPYGVEKQPSPQGIPLHDLLNKDTLLPIIKQYANHLDTSSLAIAGSLFIKRYAVLVAASNLDYYGLQKERVDWWSTARLDVMSFTLQIEENPTSLFEDCWKTRIFAGHLTPMINVITKECKISSKILWENIAVRLHATLRKNEKSFALNELNENFNGLTCSETNWLGIEQNPFQTFLQRKEKWSEVPVRKTCCRYYQVNKKEEIPYCGNCPLR</sequence>
<dbReference type="PATRIC" id="fig|1285586.5.peg.3781"/>
<evidence type="ECO:0000259" key="1">
    <source>
        <dbReference type="Pfam" id="PF06276"/>
    </source>
</evidence>
<feature type="domain" description="Aerobactin siderophore biosynthesis IucA/IucC-like C-terminal" evidence="1">
    <location>
        <begin position="106"/>
        <end position="176"/>
    </location>
</feature>
<dbReference type="GO" id="GO:0051537">
    <property type="term" value="F:2 iron, 2 sulfur cluster binding"/>
    <property type="evidence" value="ECO:0007669"/>
    <property type="project" value="InterPro"/>
</dbReference>
<dbReference type="eggNOG" id="COG4114">
    <property type="taxonomic scope" value="Bacteria"/>
</dbReference>
<dbReference type="GO" id="GO:0003824">
    <property type="term" value="F:catalytic activity"/>
    <property type="evidence" value="ECO:0007669"/>
    <property type="project" value="UniProtKB-ARBA"/>
</dbReference>
<dbReference type="Proteomes" id="UP000013911">
    <property type="component" value="Unassembled WGS sequence"/>
</dbReference>
<protein>
    <recommendedName>
        <fullName evidence="1">Aerobactin siderophore biosynthesis IucA/IucC-like C-terminal domain-containing protein</fullName>
    </recommendedName>
</protein>
<dbReference type="Pfam" id="PF06276">
    <property type="entry name" value="FhuF"/>
    <property type="match status" value="1"/>
</dbReference>
<name>R7ZAY7_LYSSH</name>
<dbReference type="OrthoDB" id="5870636at2"/>
<accession>R7ZAY7</accession>
<dbReference type="InterPro" id="IPR022770">
    <property type="entry name" value="IucA/IucC-like_C"/>
</dbReference>